<dbReference type="GO" id="GO:0008234">
    <property type="term" value="F:cysteine-type peptidase activity"/>
    <property type="evidence" value="ECO:0007669"/>
    <property type="project" value="InterPro"/>
</dbReference>
<evidence type="ECO:0000256" key="1">
    <source>
        <dbReference type="ARBA" id="ARBA00022729"/>
    </source>
</evidence>
<keyword evidence="1" id="KW-0732">Signal</keyword>
<proteinExistence type="predicted"/>
<dbReference type="InterPro" id="IPR001769">
    <property type="entry name" value="Gingipain"/>
</dbReference>
<feature type="domain" description="Gingipain" evidence="3">
    <location>
        <begin position="236"/>
        <end position="396"/>
    </location>
</feature>
<sequence>MHDSSGAAHPWELSHAARGAGGRAAALLIAAICLGNPARAQTLEREIRISRERVEITERNGVTEVRVQGAVPELRPGLPDLPVLAERVDLPQGPGRAWIPPARAVRPGELSGARTAPDPTAYAHAGFAPDPAVSLGIQGAQRGRSIVYIRIRPVRWDPVGRRLERIERVRLRLTLEPDSGVVRRERVVREWEDGDVTGFGPAGASAPVGSVVGARPRAQPFMPTQLPSVLGSPVAYVIVTNDALASEFQRLADWKTQSGVPAVVRTLTFIRQQYPFGTDDADRVRRFLRDAYARWGTKWVLLGGDTDVVPTRLVYSSFESGGTSLSDIACDLYYSCLDGDWNANGNAIYGEGDPASPNDQVDLLPEVWVGRAPVTTVAQATQFVDKTFQYTRTPVGDLARRPRSMARRCRRAALPTSGPIRHSATRGCTRTIWIRAGSRERSRSSRPAWSTRSTSDTTSRSTSATGFATSCRAET</sequence>
<dbReference type="EMBL" id="VBOY01000056">
    <property type="protein sequence ID" value="TMQ66473.1"/>
    <property type="molecule type" value="Genomic_DNA"/>
</dbReference>
<evidence type="ECO:0000259" key="3">
    <source>
        <dbReference type="Pfam" id="PF01364"/>
    </source>
</evidence>
<dbReference type="SUPFAM" id="SSF52129">
    <property type="entry name" value="Caspase-like"/>
    <property type="match status" value="1"/>
</dbReference>
<evidence type="ECO:0000313" key="5">
    <source>
        <dbReference type="Proteomes" id="UP000316609"/>
    </source>
</evidence>
<accession>A0A538TS67</accession>
<dbReference type="Gene3D" id="2.60.40.3800">
    <property type="match status" value="1"/>
</dbReference>
<protein>
    <recommendedName>
        <fullName evidence="3">Gingipain domain-containing protein</fullName>
    </recommendedName>
</protein>
<organism evidence="4 5">
    <name type="scientific">Eiseniibacteriota bacterium</name>
    <dbReference type="NCBI Taxonomy" id="2212470"/>
    <lineage>
        <taxon>Bacteria</taxon>
        <taxon>Candidatus Eiseniibacteriota</taxon>
    </lineage>
</organism>
<feature type="compositionally biased region" description="Low complexity" evidence="2">
    <location>
        <begin position="450"/>
        <end position="465"/>
    </location>
</feature>
<dbReference type="Pfam" id="PF01364">
    <property type="entry name" value="Peptidase_C25"/>
    <property type="match status" value="1"/>
</dbReference>
<reference evidence="4 5" key="1">
    <citation type="journal article" date="2019" name="Nat. Microbiol.">
        <title>Mediterranean grassland soil C-N compound turnover is dependent on rainfall and depth, and is mediated by genomically divergent microorganisms.</title>
        <authorList>
            <person name="Diamond S."/>
            <person name="Andeer P.F."/>
            <person name="Li Z."/>
            <person name="Crits-Christoph A."/>
            <person name="Burstein D."/>
            <person name="Anantharaman K."/>
            <person name="Lane K.R."/>
            <person name="Thomas B.C."/>
            <person name="Pan C."/>
            <person name="Northen T.R."/>
            <person name="Banfield J.F."/>
        </authorList>
    </citation>
    <scope>NUCLEOTIDE SEQUENCE [LARGE SCALE GENOMIC DNA]</scope>
    <source>
        <strain evidence="4">WS_8</strain>
    </source>
</reference>
<dbReference type="InterPro" id="IPR029030">
    <property type="entry name" value="Caspase-like_dom_sf"/>
</dbReference>
<dbReference type="InterPro" id="IPR038490">
    <property type="entry name" value="Gingipain_propep_sf"/>
</dbReference>
<evidence type="ECO:0000313" key="4">
    <source>
        <dbReference type="EMBL" id="TMQ66473.1"/>
    </source>
</evidence>
<dbReference type="Gene3D" id="3.40.50.10390">
    <property type="entry name" value="Gingipain r, domain 1"/>
    <property type="match status" value="1"/>
</dbReference>
<dbReference type="InterPro" id="IPR029031">
    <property type="entry name" value="Gingipain_N_sf"/>
</dbReference>
<gene>
    <name evidence="4" type="ORF">E6K78_06345</name>
</gene>
<name>A0A538TS67_UNCEI</name>
<dbReference type="Proteomes" id="UP000316609">
    <property type="component" value="Unassembled WGS sequence"/>
</dbReference>
<dbReference type="AlphaFoldDB" id="A0A538TS67"/>
<feature type="region of interest" description="Disordered" evidence="2">
    <location>
        <begin position="435"/>
        <end position="475"/>
    </location>
</feature>
<comment type="caution">
    <text evidence="4">The sequence shown here is derived from an EMBL/GenBank/DDBJ whole genome shotgun (WGS) entry which is preliminary data.</text>
</comment>
<dbReference type="GO" id="GO:0006508">
    <property type="term" value="P:proteolysis"/>
    <property type="evidence" value="ECO:0007669"/>
    <property type="project" value="InterPro"/>
</dbReference>
<evidence type="ECO:0000256" key="2">
    <source>
        <dbReference type="SAM" id="MobiDB-lite"/>
    </source>
</evidence>